<proteinExistence type="predicted"/>
<evidence type="ECO:0000256" key="4">
    <source>
        <dbReference type="PROSITE-ProRule" id="PRU00409"/>
    </source>
</evidence>
<dbReference type="Pfam" id="PF02655">
    <property type="entry name" value="ATP-grasp_3"/>
    <property type="match status" value="1"/>
</dbReference>
<evidence type="ECO:0000313" key="6">
    <source>
        <dbReference type="EMBL" id="MBB4950589.1"/>
    </source>
</evidence>
<evidence type="ECO:0000256" key="2">
    <source>
        <dbReference type="ARBA" id="ARBA00022741"/>
    </source>
</evidence>
<dbReference type="Gene3D" id="3.40.50.20">
    <property type="match status" value="1"/>
</dbReference>
<dbReference type="Proteomes" id="UP000573327">
    <property type="component" value="Unassembled WGS sequence"/>
</dbReference>
<dbReference type="PROSITE" id="PS50975">
    <property type="entry name" value="ATP_GRASP"/>
    <property type="match status" value="1"/>
</dbReference>
<keyword evidence="3 4" id="KW-0067">ATP-binding</keyword>
<keyword evidence="2 4" id="KW-0547">Nucleotide-binding</keyword>
<dbReference type="AlphaFoldDB" id="A0A7W7SHL3"/>
<dbReference type="Gene3D" id="3.30.470.20">
    <property type="entry name" value="ATP-grasp fold, B domain"/>
    <property type="match status" value="1"/>
</dbReference>
<dbReference type="PANTHER" id="PTHR43585">
    <property type="entry name" value="FUMIPYRROLE BIOSYNTHESIS PROTEIN C"/>
    <property type="match status" value="1"/>
</dbReference>
<dbReference type="GO" id="GO:0046872">
    <property type="term" value="F:metal ion binding"/>
    <property type="evidence" value="ECO:0007669"/>
    <property type="project" value="InterPro"/>
</dbReference>
<dbReference type="Gene3D" id="3.30.1490.20">
    <property type="entry name" value="ATP-grasp fold, A domain"/>
    <property type="match status" value="1"/>
</dbReference>
<sequence length="434" mass="46837">MKDRTTQGRHILVLNRFNEEVGCRYTDYIDHTVDRVAYLTSAVGRGGVETDLAETVAVVADLADWAAVSELALEIVRRYGPLDHVVALFERDLEVAAALRELLGVAGPGPAEIEKVRDKVTMKQLVAAAGLRVPRFVDADSAEQVRRFAGRTGFPVVLKPRDGSGSQGIYLINSLASLEETLASPLENYVCEEFVSGTMYQVDGVVQDGTVRVLRAFRLLNTCLDYALGDPFGSVAGDDPVLEQRLVGYAELLLAALGVRSSVFHLEVFAVDPAGPGEYDGLVFLEVAARAGGAELPHLWREVYGLDLLEVATRLSLGESPTLPELDPAGPAGGYLLMPEPPVRPCRVLSTTPLIDRVPAMYAEVLPEPGTVLNGTGGAKETGGRYRFRAGSGAEIERAIRQVLDEYELTWEPVAQPAAGVFRVKGRAQSLARP</sequence>
<dbReference type="GO" id="GO:0016874">
    <property type="term" value="F:ligase activity"/>
    <property type="evidence" value="ECO:0007669"/>
    <property type="project" value="UniProtKB-KW"/>
</dbReference>
<dbReference type="InterPro" id="IPR013815">
    <property type="entry name" value="ATP_grasp_subdomain_1"/>
</dbReference>
<accession>A0A7W7SHL3</accession>
<dbReference type="GO" id="GO:0005524">
    <property type="term" value="F:ATP binding"/>
    <property type="evidence" value="ECO:0007669"/>
    <property type="project" value="UniProtKB-UniRule"/>
</dbReference>
<organism evidence="6 7">
    <name type="scientific">Kitasatospora gansuensis</name>
    <dbReference type="NCBI Taxonomy" id="258050"/>
    <lineage>
        <taxon>Bacteria</taxon>
        <taxon>Bacillati</taxon>
        <taxon>Actinomycetota</taxon>
        <taxon>Actinomycetes</taxon>
        <taxon>Kitasatosporales</taxon>
        <taxon>Streptomycetaceae</taxon>
        <taxon>Kitasatospora</taxon>
    </lineage>
</organism>
<evidence type="ECO:0000313" key="7">
    <source>
        <dbReference type="Proteomes" id="UP000573327"/>
    </source>
</evidence>
<dbReference type="InterPro" id="IPR003806">
    <property type="entry name" value="ATP-grasp_PylC-type"/>
</dbReference>
<evidence type="ECO:0000259" key="5">
    <source>
        <dbReference type="PROSITE" id="PS50975"/>
    </source>
</evidence>
<dbReference type="InterPro" id="IPR052032">
    <property type="entry name" value="ATP-dep_AA_Ligase"/>
</dbReference>
<dbReference type="SUPFAM" id="SSF56059">
    <property type="entry name" value="Glutathione synthetase ATP-binding domain-like"/>
    <property type="match status" value="1"/>
</dbReference>
<evidence type="ECO:0000256" key="3">
    <source>
        <dbReference type="ARBA" id="ARBA00022840"/>
    </source>
</evidence>
<evidence type="ECO:0000256" key="1">
    <source>
        <dbReference type="ARBA" id="ARBA00022598"/>
    </source>
</evidence>
<gene>
    <name evidence="6" type="ORF">F4556_006124</name>
</gene>
<keyword evidence="7" id="KW-1185">Reference proteome</keyword>
<feature type="domain" description="ATP-grasp" evidence="5">
    <location>
        <begin position="123"/>
        <end position="317"/>
    </location>
</feature>
<protein>
    <submittedName>
        <fullName evidence="6">Biotin carboxylase</fullName>
    </submittedName>
</protein>
<reference evidence="6 7" key="1">
    <citation type="submission" date="2020-08" db="EMBL/GenBank/DDBJ databases">
        <title>Sequencing the genomes of 1000 actinobacteria strains.</title>
        <authorList>
            <person name="Klenk H.-P."/>
        </authorList>
    </citation>
    <scope>NUCLEOTIDE SEQUENCE [LARGE SCALE GENOMIC DNA]</scope>
    <source>
        <strain evidence="6 7">DSM 44786</strain>
    </source>
</reference>
<dbReference type="PANTHER" id="PTHR43585:SF2">
    <property type="entry name" value="ATP-GRASP ENZYME FSQD"/>
    <property type="match status" value="1"/>
</dbReference>
<dbReference type="RefSeq" id="WP_184921876.1">
    <property type="nucleotide sequence ID" value="NZ_JACHJR010000001.1"/>
</dbReference>
<dbReference type="InterPro" id="IPR011761">
    <property type="entry name" value="ATP-grasp"/>
</dbReference>
<name>A0A7W7SHL3_9ACTN</name>
<keyword evidence="1" id="KW-0436">Ligase</keyword>
<comment type="caution">
    <text evidence="6">The sequence shown here is derived from an EMBL/GenBank/DDBJ whole genome shotgun (WGS) entry which is preliminary data.</text>
</comment>
<dbReference type="EMBL" id="JACHJR010000001">
    <property type="protein sequence ID" value="MBB4950589.1"/>
    <property type="molecule type" value="Genomic_DNA"/>
</dbReference>